<dbReference type="Proteomes" id="UP001363151">
    <property type="component" value="Unassembled WGS sequence"/>
</dbReference>
<feature type="compositionally biased region" description="Basic and acidic residues" evidence="1">
    <location>
        <begin position="131"/>
        <end position="144"/>
    </location>
</feature>
<protein>
    <submittedName>
        <fullName evidence="2">Uncharacterized protein</fullName>
    </submittedName>
</protein>
<feature type="region of interest" description="Disordered" evidence="1">
    <location>
        <begin position="125"/>
        <end position="174"/>
    </location>
</feature>
<accession>A0ABR1G7H4</accession>
<sequence length="392" mass="43013">MWQNPLFYCTTTEIVIGDIDTTDWAPILKDVKQWSARWQDIVGECCLRPFLDSEEGARACVLAFRERERSAPPPEEDEAPLLSTSALGLDARSGTFWLGMVDAMSASMADVGLVVSDMRVRDPALPHQRGLRGDDGLREGHGRAEVQLPPGRGDADVPHRGDRRRPAGRRVARRQAAELQARRESFQCLLTLKPVFDAWDKYSYCVGAQVDLTDASVPVDRLVSRLRAMSDVGASSRGHGRQAVPHADHTEEVVSSVRDVTVVPLNKSGEKITYLTPSFDSDVAAPAAFVEPKHAKKSKHIKGTRLKRSSKQKVLAQQMWLADSLTSLRSLIAAPDPSATHDAAAKEKKAEELHELYLAEVGDGIGQQQRTKATQRLWASAQQKGNSLTGGP</sequence>
<comment type="caution">
    <text evidence="2">The sequence shown here is derived from an EMBL/GenBank/DDBJ whole genome shotgun (WGS) entry which is preliminary data.</text>
</comment>
<keyword evidence="3" id="KW-1185">Reference proteome</keyword>
<name>A0ABR1G7H4_AURAN</name>
<evidence type="ECO:0000313" key="3">
    <source>
        <dbReference type="Proteomes" id="UP001363151"/>
    </source>
</evidence>
<feature type="compositionally biased region" description="Basic residues" evidence="1">
    <location>
        <begin position="161"/>
        <end position="173"/>
    </location>
</feature>
<dbReference type="EMBL" id="JBBJCI010000084">
    <property type="protein sequence ID" value="KAK7248932.1"/>
    <property type="molecule type" value="Genomic_DNA"/>
</dbReference>
<evidence type="ECO:0000256" key="1">
    <source>
        <dbReference type="SAM" id="MobiDB-lite"/>
    </source>
</evidence>
<proteinExistence type="predicted"/>
<evidence type="ECO:0000313" key="2">
    <source>
        <dbReference type="EMBL" id="KAK7248932.1"/>
    </source>
</evidence>
<gene>
    <name evidence="2" type="ORF">SO694_00043058</name>
</gene>
<organism evidence="2 3">
    <name type="scientific">Aureococcus anophagefferens</name>
    <name type="common">Harmful bloom alga</name>
    <dbReference type="NCBI Taxonomy" id="44056"/>
    <lineage>
        <taxon>Eukaryota</taxon>
        <taxon>Sar</taxon>
        <taxon>Stramenopiles</taxon>
        <taxon>Ochrophyta</taxon>
        <taxon>Pelagophyceae</taxon>
        <taxon>Pelagomonadales</taxon>
        <taxon>Pelagomonadaceae</taxon>
        <taxon>Aureococcus</taxon>
    </lineage>
</organism>
<reference evidence="2 3" key="1">
    <citation type="submission" date="2024-03" db="EMBL/GenBank/DDBJ databases">
        <title>Aureococcus anophagefferens CCMP1851 and Kratosvirus quantuckense: Draft genome of a second virus-susceptible host strain in the model system.</title>
        <authorList>
            <person name="Chase E."/>
            <person name="Truchon A.R."/>
            <person name="Schepens W."/>
            <person name="Wilhelm S.W."/>
        </authorList>
    </citation>
    <scope>NUCLEOTIDE SEQUENCE [LARGE SCALE GENOMIC DNA]</scope>
    <source>
        <strain evidence="2 3">CCMP1851</strain>
    </source>
</reference>